<evidence type="ECO:0000259" key="3">
    <source>
        <dbReference type="SMART" id="SM00737"/>
    </source>
</evidence>
<keyword evidence="2" id="KW-0732">Signal</keyword>
<accession>A0A9P5RKF9</accession>
<feature type="domain" description="MD-2-related lipid-recognition" evidence="3">
    <location>
        <begin position="28"/>
        <end position="150"/>
    </location>
</feature>
<evidence type="ECO:0000313" key="4">
    <source>
        <dbReference type="EMBL" id="KAF9132450.1"/>
    </source>
</evidence>
<dbReference type="OrthoDB" id="6409159at2759"/>
<name>A0A9P5RKF9_9FUNG</name>
<proteinExistence type="predicted"/>
<sequence length="168" mass="17783">MKFTTALAVLATAVISAVSAQTGTYTDLSNCPNAGPTGYAATNVTISPSPLCISKPFCLTATGILSTPITEGAEYVITGRWLGRVLYTDVHDLCSLLAANGQSCDVPAGPFNLKLCVDLKPHYPNGWVFDFQFHANNGDGNLLFCQSTPNYPNIENPQLVGLKGINCP</sequence>
<feature type="chain" id="PRO_5040376957" description="Phosphatidylglycerol/phosphatidylinositol transfer protein" evidence="2">
    <location>
        <begin position="21"/>
        <end position="168"/>
    </location>
</feature>
<reference evidence="4" key="1">
    <citation type="journal article" date="2020" name="Fungal Divers.">
        <title>Resolving the Mortierellaceae phylogeny through synthesis of multi-gene phylogenetics and phylogenomics.</title>
        <authorList>
            <person name="Vandepol N."/>
            <person name="Liber J."/>
            <person name="Desiro A."/>
            <person name="Na H."/>
            <person name="Kennedy M."/>
            <person name="Barry K."/>
            <person name="Grigoriev I.V."/>
            <person name="Miller A.N."/>
            <person name="O'Donnell K."/>
            <person name="Stajich J.E."/>
            <person name="Bonito G."/>
        </authorList>
    </citation>
    <scope>NUCLEOTIDE SEQUENCE</scope>
    <source>
        <strain evidence="4">NRRL 6426</strain>
    </source>
</reference>
<protein>
    <recommendedName>
        <fullName evidence="1">Phosphatidylglycerol/phosphatidylinositol transfer protein</fullName>
    </recommendedName>
</protein>
<comment type="caution">
    <text evidence="4">The sequence shown here is derived from an EMBL/GenBank/DDBJ whole genome shotgun (WGS) entry which is preliminary data.</text>
</comment>
<dbReference type="Pfam" id="PF02221">
    <property type="entry name" value="E1_DerP2_DerF2"/>
    <property type="match status" value="1"/>
</dbReference>
<dbReference type="EMBL" id="JAAAUQ010001836">
    <property type="protein sequence ID" value="KAF9132450.1"/>
    <property type="molecule type" value="Genomic_DNA"/>
</dbReference>
<gene>
    <name evidence="4" type="ORF">BG015_003704</name>
</gene>
<dbReference type="InterPro" id="IPR014756">
    <property type="entry name" value="Ig_E-set"/>
</dbReference>
<evidence type="ECO:0000313" key="5">
    <source>
        <dbReference type="Proteomes" id="UP000748756"/>
    </source>
</evidence>
<evidence type="ECO:0000256" key="2">
    <source>
        <dbReference type="SAM" id="SignalP"/>
    </source>
</evidence>
<keyword evidence="5" id="KW-1185">Reference proteome</keyword>
<organism evidence="4 5">
    <name type="scientific">Linnemannia schmuckeri</name>
    <dbReference type="NCBI Taxonomy" id="64567"/>
    <lineage>
        <taxon>Eukaryota</taxon>
        <taxon>Fungi</taxon>
        <taxon>Fungi incertae sedis</taxon>
        <taxon>Mucoromycota</taxon>
        <taxon>Mortierellomycotina</taxon>
        <taxon>Mortierellomycetes</taxon>
        <taxon>Mortierellales</taxon>
        <taxon>Mortierellaceae</taxon>
        <taxon>Linnemannia</taxon>
    </lineage>
</organism>
<dbReference type="AlphaFoldDB" id="A0A9P5RKF9"/>
<dbReference type="SMART" id="SM00737">
    <property type="entry name" value="ML"/>
    <property type="match status" value="1"/>
</dbReference>
<dbReference type="SUPFAM" id="SSF81296">
    <property type="entry name" value="E set domains"/>
    <property type="match status" value="1"/>
</dbReference>
<dbReference type="Proteomes" id="UP000748756">
    <property type="component" value="Unassembled WGS sequence"/>
</dbReference>
<feature type="signal peptide" evidence="2">
    <location>
        <begin position="1"/>
        <end position="20"/>
    </location>
</feature>
<evidence type="ECO:0000256" key="1">
    <source>
        <dbReference type="ARBA" id="ARBA00016056"/>
    </source>
</evidence>
<dbReference type="InterPro" id="IPR003172">
    <property type="entry name" value="ML_dom"/>
</dbReference>